<reference evidence="2" key="1">
    <citation type="submission" date="2019-06" db="EMBL/GenBank/DDBJ databases">
        <title>Draft genome sequence of the griseofulvin-producing fungus Xylaria cubensis strain G536.</title>
        <authorList>
            <person name="Mead M.E."/>
            <person name="Raja H.A."/>
            <person name="Steenwyk J.L."/>
            <person name="Knowles S.L."/>
            <person name="Oberlies N.H."/>
            <person name="Rokas A."/>
        </authorList>
    </citation>
    <scope>NUCLEOTIDE SEQUENCE [LARGE SCALE GENOMIC DNA]</scope>
    <source>
        <strain evidence="2">G536</strain>
    </source>
</reference>
<gene>
    <name evidence="1" type="ORF">FHL15_008232</name>
</gene>
<keyword evidence="2" id="KW-1185">Reference proteome</keyword>
<dbReference type="Proteomes" id="UP000319160">
    <property type="component" value="Unassembled WGS sequence"/>
</dbReference>
<organism evidence="1 2">
    <name type="scientific">Xylaria flabelliformis</name>
    <dbReference type="NCBI Taxonomy" id="2512241"/>
    <lineage>
        <taxon>Eukaryota</taxon>
        <taxon>Fungi</taxon>
        <taxon>Dikarya</taxon>
        <taxon>Ascomycota</taxon>
        <taxon>Pezizomycotina</taxon>
        <taxon>Sordariomycetes</taxon>
        <taxon>Xylariomycetidae</taxon>
        <taxon>Xylariales</taxon>
        <taxon>Xylariaceae</taxon>
        <taxon>Xylaria</taxon>
    </lineage>
</organism>
<protein>
    <submittedName>
        <fullName evidence="1">Uncharacterized protein</fullName>
    </submittedName>
</protein>
<proteinExistence type="predicted"/>
<dbReference type="AlphaFoldDB" id="A0A553HS97"/>
<accession>A0A553HS97</accession>
<name>A0A553HS97_9PEZI</name>
<dbReference type="OrthoDB" id="4724429at2759"/>
<dbReference type="EMBL" id="VFLP01000051">
    <property type="protein sequence ID" value="TRX90828.1"/>
    <property type="molecule type" value="Genomic_DNA"/>
</dbReference>
<comment type="caution">
    <text evidence="1">The sequence shown here is derived from an EMBL/GenBank/DDBJ whole genome shotgun (WGS) entry which is preliminary data.</text>
</comment>
<evidence type="ECO:0000313" key="1">
    <source>
        <dbReference type="EMBL" id="TRX90828.1"/>
    </source>
</evidence>
<sequence>MVLNSNLKPSLRGRRPITLSQELLANILQVGRVPHPIRRPGGNQSLSTNVTGNLPFTPLQHAPNTSTGVPRIQKRDAVTPSSLSVGIQSANQPSPVQIGHAGAVNSHLEPPQNNFTPISGQGPVAIGNQSGSYTQMTPYSSANPSIVVEPYDQQQALLGPSPLQSGRRQLALEPFNQYSFSTGYQRDNTQDQLLLGHQLLLLPDWDTFAIARVDMSMWNSYIYKEALPTLLDRADWERFIIPWPPNHTTLTTAGYDYNGGECIQLKLQNKGDPIVELPLAVVSRKEAQRAEIRGVDVVLCQSYFSALATRRNIPMGNEQQTGGIGYSNAGHQWSIPGQSQNAINSTANPGFGYDSPTWLLSGNQMEGNTSEPSTNPAYSQYRVFYKSKWLGSYCLFNH</sequence>
<evidence type="ECO:0000313" key="2">
    <source>
        <dbReference type="Proteomes" id="UP000319160"/>
    </source>
</evidence>